<accession>A0A382XZ47</accession>
<sequence length="49" mass="5936">MKELIGRAEKCKLSRSGILLLAKDLKQAKRNRERYYFLKRFEFAEVFKL</sequence>
<dbReference type="EMBL" id="UINC01171141">
    <property type="protein sequence ID" value="SVD75538.1"/>
    <property type="molecule type" value="Genomic_DNA"/>
</dbReference>
<name>A0A382XZ47_9ZZZZ</name>
<dbReference type="AlphaFoldDB" id="A0A382XZ47"/>
<reference evidence="1" key="1">
    <citation type="submission" date="2018-05" db="EMBL/GenBank/DDBJ databases">
        <authorList>
            <person name="Lanie J.A."/>
            <person name="Ng W.-L."/>
            <person name="Kazmierczak K.M."/>
            <person name="Andrzejewski T.M."/>
            <person name="Davidsen T.M."/>
            <person name="Wayne K.J."/>
            <person name="Tettelin H."/>
            <person name="Glass J.I."/>
            <person name="Rusch D."/>
            <person name="Podicherti R."/>
            <person name="Tsui H.-C.T."/>
            <person name="Winkler M.E."/>
        </authorList>
    </citation>
    <scope>NUCLEOTIDE SEQUENCE</scope>
</reference>
<proteinExistence type="predicted"/>
<protein>
    <submittedName>
        <fullName evidence="1">Uncharacterized protein</fullName>
    </submittedName>
</protein>
<gene>
    <name evidence="1" type="ORF">METZ01_LOCUS428392</name>
</gene>
<organism evidence="1">
    <name type="scientific">marine metagenome</name>
    <dbReference type="NCBI Taxonomy" id="408172"/>
    <lineage>
        <taxon>unclassified sequences</taxon>
        <taxon>metagenomes</taxon>
        <taxon>ecological metagenomes</taxon>
    </lineage>
</organism>
<evidence type="ECO:0000313" key="1">
    <source>
        <dbReference type="EMBL" id="SVD75538.1"/>
    </source>
</evidence>